<evidence type="ECO:0000313" key="2">
    <source>
        <dbReference type="EMBL" id="CAD7280238.1"/>
    </source>
</evidence>
<evidence type="ECO:0000256" key="1">
    <source>
        <dbReference type="SAM" id="MobiDB-lite"/>
    </source>
</evidence>
<dbReference type="EMBL" id="CAJPEX010002033">
    <property type="protein sequence ID" value="CAG0920390.1"/>
    <property type="molecule type" value="Genomic_DNA"/>
</dbReference>
<dbReference type="Proteomes" id="UP000678499">
    <property type="component" value="Unassembled WGS sequence"/>
</dbReference>
<accession>A0A7R9BTG6</accession>
<gene>
    <name evidence="2" type="ORF">NMOB1V02_LOCUS7900</name>
</gene>
<protein>
    <submittedName>
        <fullName evidence="2">Uncharacterized protein</fullName>
    </submittedName>
</protein>
<dbReference type="EMBL" id="OA884070">
    <property type="protein sequence ID" value="CAD7280238.1"/>
    <property type="molecule type" value="Genomic_DNA"/>
</dbReference>
<organism evidence="2">
    <name type="scientific">Notodromas monacha</name>
    <dbReference type="NCBI Taxonomy" id="399045"/>
    <lineage>
        <taxon>Eukaryota</taxon>
        <taxon>Metazoa</taxon>
        <taxon>Ecdysozoa</taxon>
        <taxon>Arthropoda</taxon>
        <taxon>Crustacea</taxon>
        <taxon>Oligostraca</taxon>
        <taxon>Ostracoda</taxon>
        <taxon>Podocopa</taxon>
        <taxon>Podocopida</taxon>
        <taxon>Cypridocopina</taxon>
        <taxon>Cypridoidea</taxon>
        <taxon>Cyprididae</taxon>
        <taxon>Notodromas</taxon>
    </lineage>
</organism>
<dbReference type="AlphaFoldDB" id="A0A7R9BTG6"/>
<proteinExistence type="predicted"/>
<reference evidence="2" key="1">
    <citation type="submission" date="2020-11" db="EMBL/GenBank/DDBJ databases">
        <authorList>
            <person name="Tran Van P."/>
        </authorList>
    </citation>
    <scope>NUCLEOTIDE SEQUENCE</scope>
</reference>
<sequence>MKKAAMLKMRKKRVIRWSEQASCLRCICALNESYIFDKAVSCYEIFVCEKPEDKLRSEVDSPFSAKSLARLKMKNASRGKIGWKQNKATNSPRVMFPPTFGSRSGIPDDDDDDDDDDEGSTPNLTHLLFIMNKCGMDDNSKTRRELLVTSRGLRKTTVAYLTEAALDDASYASLVLGLRRIGDVGEVVEVVPVGGFFAVDVVSPVADTVLLVEGSFVGANVRDSAAISVAQMEDLAVELLTGVVNRVTADDDVGEESWQLNVTGVRRELMIYVFSRLYFFGSCKKENLSLALFVQPGSQCTTYTRPRYEFSFTAVVGRKRREEPTGFENMTGKRISKS</sequence>
<evidence type="ECO:0000313" key="3">
    <source>
        <dbReference type="Proteomes" id="UP000678499"/>
    </source>
</evidence>
<feature type="non-terminal residue" evidence="2">
    <location>
        <position position="1"/>
    </location>
</feature>
<feature type="region of interest" description="Disordered" evidence="1">
    <location>
        <begin position="87"/>
        <end position="119"/>
    </location>
</feature>
<name>A0A7R9BTG6_9CRUS</name>
<keyword evidence="3" id="KW-1185">Reference proteome</keyword>
<feature type="compositionally biased region" description="Acidic residues" evidence="1">
    <location>
        <begin position="107"/>
        <end position="119"/>
    </location>
</feature>